<organism evidence="1 2">
    <name type="scientific">Trichinella pseudospiralis</name>
    <name type="common">Parasitic roundworm</name>
    <dbReference type="NCBI Taxonomy" id="6337"/>
    <lineage>
        <taxon>Eukaryota</taxon>
        <taxon>Metazoa</taxon>
        <taxon>Ecdysozoa</taxon>
        <taxon>Nematoda</taxon>
        <taxon>Enoplea</taxon>
        <taxon>Dorylaimia</taxon>
        <taxon>Trichinellida</taxon>
        <taxon>Trichinellidae</taxon>
        <taxon>Trichinella</taxon>
    </lineage>
</organism>
<evidence type="ECO:0000313" key="2">
    <source>
        <dbReference type="Proteomes" id="UP000054815"/>
    </source>
</evidence>
<protein>
    <submittedName>
        <fullName evidence="1">Uncharacterized protein</fullName>
    </submittedName>
</protein>
<dbReference type="EMBL" id="JYDU01000566">
    <property type="protein sequence ID" value="KRX85956.1"/>
    <property type="molecule type" value="Genomic_DNA"/>
</dbReference>
<gene>
    <name evidence="1" type="ORF">T4E_11223</name>
</gene>
<accession>A0A0V0XDJ1</accession>
<evidence type="ECO:0000313" key="1">
    <source>
        <dbReference type="EMBL" id="KRX85956.1"/>
    </source>
</evidence>
<name>A0A0V0XDJ1_TRIPS</name>
<comment type="caution">
    <text evidence="1">The sequence shown here is derived from an EMBL/GenBank/DDBJ whole genome shotgun (WGS) entry which is preliminary data.</text>
</comment>
<dbReference type="AlphaFoldDB" id="A0A0V0XDJ1"/>
<reference evidence="1 2" key="1">
    <citation type="submission" date="2015-01" db="EMBL/GenBank/DDBJ databases">
        <title>Evolution of Trichinella species and genotypes.</title>
        <authorList>
            <person name="Korhonen P.K."/>
            <person name="Edoardo P."/>
            <person name="Giuseppe L.R."/>
            <person name="Gasser R.B."/>
        </authorList>
    </citation>
    <scope>NUCLEOTIDE SEQUENCE [LARGE SCALE GENOMIC DNA]</scope>
    <source>
        <strain evidence="1">ISS141</strain>
    </source>
</reference>
<dbReference type="Proteomes" id="UP000054815">
    <property type="component" value="Unassembled WGS sequence"/>
</dbReference>
<sequence length="98" mass="11028">MKCLVMQLRDNGNWSGGVPQPFQPISCQVWDRYPDTVKVGINSALSNQNGITCGMENFLLMERDYVNQVSFGLQISWYLIHSMRSKGGKKKADLTTSP</sequence>
<proteinExistence type="predicted"/>